<proteinExistence type="predicted"/>
<dbReference type="PROSITE" id="PS51257">
    <property type="entry name" value="PROKAR_LIPOPROTEIN"/>
    <property type="match status" value="1"/>
</dbReference>
<dbReference type="EMBL" id="WWNR01000004">
    <property type="protein sequence ID" value="MZQ89166.1"/>
    <property type="molecule type" value="Genomic_DNA"/>
</dbReference>
<dbReference type="Proteomes" id="UP000477083">
    <property type="component" value="Unassembled WGS sequence"/>
</dbReference>
<reference evidence="1 2" key="1">
    <citation type="submission" date="2020-01" db="EMBL/GenBank/DDBJ databases">
        <title>Frigidibacter albus SP32T (=CGMCC 1.13995T).</title>
        <authorList>
            <person name="Liao X."/>
        </authorList>
    </citation>
    <scope>NUCLEOTIDE SEQUENCE [LARGE SCALE GENOMIC DNA]</scope>
    <source>
        <strain evidence="1 2">SP32</strain>
    </source>
</reference>
<protein>
    <submittedName>
        <fullName evidence="1">Uncharacterized protein</fullName>
    </submittedName>
</protein>
<keyword evidence="2" id="KW-1185">Reference proteome</keyword>
<gene>
    <name evidence="1" type="ORF">GS660_08645</name>
</gene>
<dbReference type="AlphaFoldDB" id="A0A6L8VHH9"/>
<evidence type="ECO:0000313" key="2">
    <source>
        <dbReference type="Proteomes" id="UP000477083"/>
    </source>
</evidence>
<evidence type="ECO:0000313" key="1">
    <source>
        <dbReference type="EMBL" id="MZQ89166.1"/>
    </source>
</evidence>
<organism evidence="1 2">
    <name type="scientific">Frigidibacter albus</name>
    <dbReference type="NCBI Taxonomy" id="1465486"/>
    <lineage>
        <taxon>Bacteria</taxon>
        <taxon>Pseudomonadati</taxon>
        <taxon>Pseudomonadota</taxon>
        <taxon>Alphaproteobacteria</taxon>
        <taxon>Rhodobacterales</taxon>
        <taxon>Paracoccaceae</taxon>
        <taxon>Frigidibacter</taxon>
    </lineage>
</organism>
<dbReference type="RefSeq" id="WP_161656875.1">
    <property type="nucleotide sequence ID" value="NZ_BMGW01000004.1"/>
</dbReference>
<comment type="caution">
    <text evidence="1">The sequence shown here is derived from an EMBL/GenBank/DDBJ whole genome shotgun (WGS) entry which is preliminary data.</text>
</comment>
<sequence length="81" mass="8847">MKSIPLVLLLLAAACTQTETTTTRPMDEVPVQSRLANGDREYRFANGCAVVLEPVQAVLRAEIGPCELYHRDIALLYASGD</sequence>
<dbReference type="OrthoDB" id="7778977at2"/>
<accession>A0A6L8VHH9</accession>
<name>A0A6L8VHH9_9RHOB</name>